<organism evidence="2 3">
    <name type="scientific">Corallococcus coralloides</name>
    <name type="common">Myxococcus coralloides</name>
    <dbReference type="NCBI Taxonomy" id="184914"/>
    <lineage>
        <taxon>Bacteria</taxon>
        <taxon>Pseudomonadati</taxon>
        <taxon>Myxococcota</taxon>
        <taxon>Myxococcia</taxon>
        <taxon>Myxococcales</taxon>
        <taxon>Cystobacterineae</taxon>
        <taxon>Myxococcaceae</taxon>
        <taxon>Corallococcus</taxon>
    </lineage>
</organism>
<dbReference type="Pfam" id="PF08818">
    <property type="entry name" value="DUF1801"/>
    <property type="match status" value="1"/>
</dbReference>
<dbReference type="SUPFAM" id="SSF159888">
    <property type="entry name" value="YdhG-like"/>
    <property type="match status" value="1"/>
</dbReference>
<evidence type="ECO:0000313" key="2">
    <source>
        <dbReference type="EMBL" id="QAT86343.1"/>
    </source>
</evidence>
<dbReference type="Gene3D" id="3.90.1150.200">
    <property type="match status" value="1"/>
</dbReference>
<dbReference type="EMBL" id="CP034669">
    <property type="protein sequence ID" value="QAT86343.1"/>
    <property type="molecule type" value="Genomic_DNA"/>
</dbReference>
<sequence length="129" mass="14151">MANHADEVEQFMADLEHPLKAEIQAVRAAILASDDSITERIKWKAPSFVHSGDDRVTFRLAPKGIFQVILHRGAKVKDATGFAFEDDSGLVEWLAPDRGVVTLPDAKTVKAKKAALVKLVGRWMKATAT</sequence>
<reference evidence="2 3" key="1">
    <citation type="submission" date="2018-12" db="EMBL/GenBank/DDBJ databases">
        <title>Complete Genome Sequence of the Corallopyronin A producing Myxobacterium Corallococcus coralloides B035.</title>
        <authorList>
            <person name="Bouhired S.M."/>
            <person name="Rupp O."/>
            <person name="Blom J."/>
            <person name="Schaeberle T.F."/>
            <person name="Kehraus S."/>
            <person name="Schiefer A."/>
            <person name="Pfarr K."/>
            <person name="Goesmann A."/>
            <person name="Hoerauf A."/>
            <person name="Koenig G.M."/>
        </authorList>
    </citation>
    <scope>NUCLEOTIDE SEQUENCE [LARGE SCALE GENOMIC DNA]</scope>
    <source>
        <strain evidence="2 3">B035</strain>
    </source>
</reference>
<gene>
    <name evidence="2" type="ORF">EJ065_4801</name>
</gene>
<dbReference type="InterPro" id="IPR014922">
    <property type="entry name" value="YdhG-like"/>
</dbReference>
<protein>
    <recommendedName>
        <fullName evidence="1">YdhG-like domain-containing protein</fullName>
    </recommendedName>
</protein>
<evidence type="ECO:0000259" key="1">
    <source>
        <dbReference type="Pfam" id="PF08818"/>
    </source>
</evidence>
<dbReference type="Proteomes" id="UP000288758">
    <property type="component" value="Chromosome"/>
</dbReference>
<accession>A0A410RWT8</accession>
<dbReference type="RefSeq" id="WP_240672427.1">
    <property type="nucleotide sequence ID" value="NZ_CP034669.1"/>
</dbReference>
<name>A0A410RWT8_CORCK</name>
<dbReference type="AlphaFoldDB" id="A0A410RWT8"/>
<evidence type="ECO:0000313" key="3">
    <source>
        <dbReference type="Proteomes" id="UP000288758"/>
    </source>
</evidence>
<proteinExistence type="predicted"/>
<feature type="domain" description="YdhG-like" evidence="1">
    <location>
        <begin position="20"/>
        <end position="123"/>
    </location>
</feature>